<dbReference type="AlphaFoldDB" id="W4GQI7"/>
<dbReference type="GeneID" id="20807498"/>
<feature type="transmembrane region" description="Helical" evidence="1">
    <location>
        <begin position="49"/>
        <end position="71"/>
    </location>
</feature>
<accession>W4GQI7</accession>
<dbReference type="InterPro" id="IPR011701">
    <property type="entry name" value="MFS"/>
</dbReference>
<evidence type="ECO:0000256" key="1">
    <source>
        <dbReference type="SAM" id="Phobius"/>
    </source>
</evidence>
<dbReference type="VEuPathDB" id="FungiDB:H257_05502"/>
<dbReference type="OrthoDB" id="77478at2759"/>
<organism evidence="2">
    <name type="scientific">Aphanomyces astaci</name>
    <name type="common">Crayfish plague agent</name>
    <dbReference type="NCBI Taxonomy" id="112090"/>
    <lineage>
        <taxon>Eukaryota</taxon>
        <taxon>Sar</taxon>
        <taxon>Stramenopiles</taxon>
        <taxon>Oomycota</taxon>
        <taxon>Saprolegniomycetes</taxon>
        <taxon>Saprolegniales</taxon>
        <taxon>Verrucalvaceae</taxon>
        <taxon>Aphanomyces</taxon>
    </lineage>
</organism>
<feature type="transmembrane region" description="Helical" evidence="1">
    <location>
        <begin position="141"/>
        <end position="163"/>
    </location>
</feature>
<dbReference type="RefSeq" id="XP_009828709.1">
    <property type="nucleotide sequence ID" value="XM_009830407.1"/>
</dbReference>
<sequence length="568" mass="62313">MLRWLVQYWTVTLGAKSTEELDAEHYLFVVATGLHSVASVNCVAFNRWYLLLASCLAMLAAGTLLAFSTLYDALDVYMYGSQTKTSVTVLYQAYIWMGLSAAISGPFIERRGPRIGMTVATMLLAVGFTLAQLAVTTKAQLFLTIGYGFFCGGGFGMAIVSTMTASQKWFPDIRGLTAGLCMCSFGAGTVAGANVYKAFLNRGGFVQVVTNVRNIPHVFWTTGLVIVLTMIVVTLVIRTPPVSFTVNGHDIHGVPESKAPDPNLVQDEYLQLGELDGTDVHYFQQVKALSLVQCICSTDFFCMYIAFAASIIPAMVFSSEFVAINTKVFGQSVDVTNSSKVQGLIVNLAGQLTIPVISDLIIRVCYANPAYARKIVFFFILSAQLGSMAALSSENMTFESVRSLSFTYVFGSGGSMALIQCFVTDMFGVYHAGTMYGLVFTCWSLRSAIVGYGFADFQVTRVSFRNQMQWMLVVVAIGWVALLFVRTNSVDRFFYGYKYSVCGKVMVQIAFHRHETTNDKDHDDSLTILAPPKVSPASNDFVLWNGYDHVRTSGVQHPQARQDTSDNA</sequence>
<feature type="transmembrane region" description="Helical" evidence="1">
    <location>
        <begin position="405"/>
        <end position="423"/>
    </location>
</feature>
<gene>
    <name evidence="2" type="ORF">H257_05502</name>
</gene>
<dbReference type="Pfam" id="PF07690">
    <property type="entry name" value="MFS_1"/>
    <property type="match status" value="1"/>
</dbReference>
<keyword evidence="1" id="KW-0812">Transmembrane</keyword>
<protein>
    <recommendedName>
        <fullName evidence="3">Major facilitator superfamily (MFS) profile domain-containing protein</fullName>
    </recommendedName>
</protein>
<feature type="transmembrane region" description="Helical" evidence="1">
    <location>
        <begin position="301"/>
        <end position="324"/>
    </location>
</feature>
<dbReference type="PANTHER" id="PTHR11360:SF317">
    <property type="entry name" value="MAJOR FACILITATOR SUPERFAMILY (MFS) PROFILE DOMAIN-CONTAINING PROTEIN-RELATED"/>
    <property type="match status" value="1"/>
</dbReference>
<feature type="transmembrane region" description="Helical" evidence="1">
    <location>
        <begin position="115"/>
        <end position="135"/>
    </location>
</feature>
<name>W4GQI7_APHAT</name>
<keyword evidence="1" id="KW-0472">Membrane</keyword>
<feature type="transmembrane region" description="Helical" evidence="1">
    <location>
        <begin position="175"/>
        <end position="197"/>
    </location>
</feature>
<dbReference type="STRING" id="112090.W4GQI7"/>
<evidence type="ECO:0008006" key="3">
    <source>
        <dbReference type="Google" id="ProtNLM"/>
    </source>
</evidence>
<keyword evidence="1" id="KW-1133">Transmembrane helix</keyword>
<feature type="transmembrane region" description="Helical" evidence="1">
    <location>
        <begin position="91"/>
        <end position="108"/>
    </location>
</feature>
<dbReference type="Gene3D" id="1.20.1250.20">
    <property type="entry name" value="MFS general substrate transporter like domains"/>
    <property type="match status" value="1"/>
</dbReference>
<feature type="transmembrane region" description="Helical" evidence="1">
    <location>
        <begin position="467"/>
        <end position="485"/>
    </location>
</feature>
<feature type="transmembrane region" description="Helical" evidence="1">
    <location>
        <begin position="375"/>
        <end position="393"/>
    </location>
</feature>
<dbReference type="InterPro" id="IPR036259">
    <property type="entry name" value="MFS_trans_sf"/>
</dbReference>
<dbReference type="PANTHER" id="PTHR11360">
    <property type="entry name" value="MONOCARBOXYLATE TRANSPORTER"/>
    <property type="match status" value="1"/>
</dbReference>
<proteinExistence type="predicted"/>
<evidence type="ECO:0000313" key="2">
    <source>
        <dbReference type="EMBL" id="ETV81972.1"/>
    </source>
</evidence>
<feature type="transmembrane region" description="Helical" evidence="1">
    <location>
        <begin position="435"/>
        <end position="455"/>
    </location>
</feature>
<dbReference type="GO" id="GO:0022857">
    <property type="term" value="F:transmembrane transporter activity"/>
    <property type="evidence" value="ECO:0007669"/>
    <property type="project" value="InterPro"/>
</dbReference>
<reference evidence="2" key="1">
    <citation type="submission" date="2013-12" db="EMBL/GenBank/DDBJ databases">
        <title>The Genome Sequence of Aphanomyces astaci APO3.</title>
        <authorList>
            <consortium name="The Broad Institute Genomics Platform"/>
            <person name="Russ C."/>
            <person name="Tyler B."/>
            <person name="van West P."/>
            <person name="Dieguez-Uribeondo J."/>
            <person name="Young S.K."/>
            <person name="Zeng Q."/>
            <person name="Gargeya S."/>
            <person name="Fitzgerald M."/>
            <person name="Abouelleil A."/>
            <person name="Alvarado L."/>
            <person name="Chapman S.B."/>
            <person name="Gainer-Dewar J."/>
            <person name="Goldberg J."/>
            <person name="Griggs A."/>
            <person name="Gujja S."/>
            <person name="Hansen M."/>
            <person name="Howarth C."/>
            <person name="Imamovic A."/>
            <person name="Ireland A."/>
            <person name="Larimer J."/>
            <person name="McCowan C."/>
            <person name="Murphy C."/>
            <person name="Pearson M."/>
            <person name="Poon T.W."/>
            <person name="Priest M."/>
            <person name="Roberts A."/>
            <person name="Saif S."/>
            <person name="Shea T."/>
            <person name="Sykes S."/>
            <person name="Wortman J."/>
            <person name="Nusbaum C."/>
            <person name="Birren B."/>
        </authorList>
    </citation>
    <scope>NUCLEOTIDE SEQUENCE [LARGE SCALE GENOMIC DNA]</scope>
    <source>
        <strain evidence="2">APO3</strain>
    </source>
</reference>
<feature type="transmembrane region" description="Helical" evidence="1">
    <location>
        <begin position="344"/>
        <end position="366"/>
    </location>
</feature>
<dbReference type="SUPFAM" id="SSF103473">
    <property type="entry name" value="MFS general substrate transporter"/>
    <property type="match status" value="1"/>
</dbReference>
<feature type="transmembrane region" description="Helical" evidence="1">
    <location>
        <begin position="217"/>
        <end position="237"/>
    </location>
</feature>
<dbReference type="EMBL" id="KI913123">
    <property type="protein sequence ID" value="ETV81972.1"/>
    <property type="molecule type" value="Genomic_DNA"/>
</dbReference>
<dbReference type="InterPro" id="IPR050327">
    <property type="entry name" value="Proton-linked_MCT"/>
</dbReference>